<gene>
    <name evidence="2" type="ORF">DYB32_007659</name>
</gene>
<dbReference type="PANTHER" id="PTHR31087:SF161">
    <property type="entry name" value="TUBBY C 2 FAMILY PROTEIN"/>
    <property type="match status" value="1"/>
</dbReference>
<keyword evidence="3" id="KW-1185">Reference proteome</keyword>
<organism evidence="2 3">
    <name type="scientific">Aphanomyces invadans</name>
    <dbReference type="NCBI Taxonomy" id="157072"/>
    <lineage>
        <taxon>Eukaryota</taxon>
        <taxon>Sar</taxon>
        <taxon>Stramenopiles</taxon>
        <taxon>Oomycota</taxon>
        <taxon>Saprolegniomycetes</taxon>
        <taxon>Saprolegniales</taxon>
        <taxon>Verrucalvaceae</taxon>
        <taxon>Aphanomyces</taxon>
    </lineage>
</organism>
<evidence type="ECO:0000313" key="2">
    <source>
        <dbReference type="EMBL" id="RHY26390.1"/>
    </source>
</evidence>
<dbReference type="AlphaFoldDB" id="A0A3R6VT61"/>
<dbReference type="InterPro" id="IPR007612">
    <property type="entry name" value="LOR"/>
</dbReference>
<name>A0A3R6VT61_9STRA</name>
<dbReference type="VEuPathDB" id="FungiDB:H310_07529"/>
<protein>
    <recommendedName>
        <fullName evidence="4">Tubby C-terminal domain-containing protein</fullName>
    </recommendedName>
</protein>
<accession>A0A3R6VT61</accession>
<dbReference type="PANTHER" id="PTHR31087">
    <property type="match status" value="1"/>
</dbReference>
<evidence type="ECO:0008006" key="4">
    <source>
        <dbReference type="Google" id="ProtNLM"/>
    </source>
</evidence>
<reference evidence="2 3" key="1">
    <citation type="submission" date="2018-08" db="EMBL/GenBank/DDBJ databases">
        <title>Aphanomyces genome sequencing and annotation.</title>
        <authorList>
            <person name="Minardi D."/>
            <person name="Oidtmann B."/>
            <person name="Van Der Giezen M."/>
            <person name="Studholme D.J."/>
        </authorList>
    </citation>
    <scope>NUCLEOTIDE SEQUENCE [LARGE SCALE GENOMIC DNA]</scope>
    <source>
        <strain evidence="2 3">NJM0002</strain>
    </source>
</reference>
<proteinExistence type="inferred from homology"/>
<dbReference type="Gene3D" id="2.40.160.200">
    <property type="entry name" value="LURP1-related"/>
    <property type="match status" value="1"/>
</dbReference>
<dbReference type="InterPro" id="IPR025659">
    <property type="entry name" value="Tubby-like_C"/>
</dbReference>
<comment type="similarity">
    <text evidence="1">Belongs to the LOR family.</text>
</comment>
<dbReference type="Pfam" id="PF04525">
    <property type="entry name" value="LOR"/>
    <property type="match status" value="1"/>
</dbReference>
<dbReference type="Proteomes" id="UP000285060">
    <property type="component" value="Unassembled WGS sequence"/>
</dbReference>
<dbReference type="EMBL" id="QUSY01001016">
    <property type="protein sequence ID" value="RHY26390.1"/>
    <property type="molecule type" value="Genomic_DNA"/>
</dbReference>
<dbReference type="InterPro" id="IPR038595">
    <property type="entry name" value="LOR_sf"/>
</dbReference>
<comment type="caution">
    <text evidence="2">The sequence shown here is derived from an EMBL/GenBank/DDBJ whole genome shotgun (WGS) entry which is preliminary data.</text>
</comment>
<evidence type="ECO:0000313" key="3">
    <source>
        <dbReference type="Proteomes" id="UP000285060"/>
    </source>
</evidence>
<dbReference type="SUPFAM" id="SSF54518">
    <property type="entry name" value="Tubby C-terminal domain-like"/>
    <property type="match status" value="1"/>
</dbReference>
<dbReference type="VEuPathDB" id="FungiDB:H310_07530"/>
<sequence>MVASGLFDPSTDEVDSFRCNLTSPPQLVAEVMRFTTLTSPATSSANVATNVWSTILSLGTRPDTTQLAYKWQTIDDCTLYLRQWVGTLDGDFQLESGVLVKKFVADEKTCIVWRTVLEDAKMPFSPSSVVANHSGWIQIAPFDCAVLFTAYCKVHVADAGLASRLGPLLDAMRGGDGGQVASMNNAFAMMQDVFLCGFRVFEVDATAQDPDLETNAHDQGLKYGGDAKLVVIESAWLTWFEPNNRPRLANYSTFDNAVLVPHKTVSIVHPKFASPVPVTLRIKEKMWSWSGDDFSIKDVHTDVPYFKVDGSAFSWREKKTLRDYQGNVLEYMEEPMMSFTNRQEVFTPDMRKWFDITPRITMFENVLDCHVVDCTTGQRYSFGISGDWLVHKSVITCDGVPVAKVSRLMSFTDEYCVEIASGIDMAFIVLLCVALDEAGSD</sequence>
<evidence type="ECO:0000256" key="1">
    <source>
        <dbReference type="ARBA" id="ARBA00005437"/>
    </source>
</evidence>